<feature type="domain" description="Luciferase-like" evidence="1">
    <location>
        <begin position="9"/>
        <end position="261"/>
    </location>
</feature>
<reference evidence="2 3" key="1">
    <citation type="submission" date="2020-08" db="EMBL/GenBank/DDBJ databases">
        <title>Genomic Encyclopedia of Archaeal and Bacterial Type Strains, Phase II (KMG-II): from individual species to whole genera.</title>
        <authorList>
            <person name="Goeker M."/>
        </authorList>
    </citation>
    <scope>NUCLEOTIDE SEQUENCE [LARGE SCALE GENOMIC DNA]</scope>
    <source>
        <strain evidence="2 3">DSM 43850</strain>
    </source>
</reference>
<protein>
    <submittedName>
        <fullName evidence="2">F420-dependent oxidoreductase</fullName>
    </submittedName>
</protein>
<comment type="caution">
    <text evidence="2">The sequence shown here is derived from an EMBL/GenBank/DDBJ whole genome shotgun (WGS) entry which is preliminary data.</text>
</comment>
<dbReference type="InterPro" id="IPR036661">
    <property type="entry name" value="Luciferase-like_sf"/>
</dbReference>
<dbReference type="InterPro" id="IPR019921">
    <property type="entry name" value="Lucif-like_OxRdtase_Rv2161c"/>
</dbReference>
<dbReference type="InterPro" id="IPR011251">
    <property type="entry name" value="Luciferase-like_dom"/>
</dbReference>
<organism evidence="2 3">
    <name type="scientific">Kutzneria viridogrisea</name>
    <dbReference type="NCBI Taxonomy" id="47990"/>
    <lineage>
        <taxon>Bacteria</taxon>
        <taxon>Bacillati</taxon>
        <taxon>Actinomycetota</taxon>
        <taxon>Actinomycetes</taxon>
        <taxon>Pseudonocardiales</taxon>
        <taxon>Pseudonocardiaceae</taxon>
        <taxon>Kutzneria</taxon>
    </lineage>
</organism>
<evidence type="ECO:0000313" key="3">
    <source>
        <dbReference type="Proteomes" id="UP000517916"/>
    </source>
</evidence>
<gene>
    <name evidence="2" type="ORF">BC739_002756</name>
</gene>
<dbReference type="Proteomes" id="UP000517916">
    <property type="component" value="Unassembled WGS sequence"/>
</dbReference>
<dbReference type="NCBIfam" id="TIGR03619">
    <property type="entry name" value="F420_Rv2161c"/>
    <property type="match status" value="1"/>
</dbReference>
<dbReference type="RefSeq" id="WP_025360232.1">
    <property type="nucleotide sequence ID" value="NZ_BAAABQ010000059.1"/>
</dbReference>
<sequence length="296" mass="31396">MRIGFSLPQFGMAGERPADVVTFAVAAEKAGADSLWVGDRLLSPVDPSIGYGMSGPGPYPREFRRVLDPLTLLTAAATATTRVRLGTHVLCAPWYPPLLLARTLASIDQLSGGRVVPGFGVGWSPEEYAAAGVPMAERGARLDEVLDVLEAAWSQEVVTHEGPGSTIAPSWIDLKPAHRPRIHLGGFAPAALRRVGRRAEGWLPAGAVPGLDPAQYAGPLQVIRQAAEQAGRDPGAIEVVLRLNPRKGSTVDNVVDTLLAARDTGIVDEAMVELVYLAPELEQSLDVVGQVLTRLS</sequence>
<keyword evidence="3" id="KW-1185">Reference proteome</keyword>
<evidence type="ECO:0000259" key="1">
    <source>
        <dbReference type="Pfam" id="PF00296"/>
    </source>
</evidence>
<evidence type="ECO:0000313" key="2">
    <source>
        <dbReference type="EMBL" id="MBA8925557.1"/>
    </source>
</evidence>
<dbReference type="InterPro" id="IPR051260">
    <property type="entry name" value="Diverse_substr_monoxygenases"/>
</dbReference>
<dbReference type="Pfam" id="PF00296">
    <property type="entry name" value="Bac_luciferase"/>
    <property type="match status" value="1"/>
</dbReference>
<proteinExistence type="predicted"/>
<name>A0ABR6BFB4_9PSEU</name>
<dbReference type="EMBL" id="JACJID010000002">
    <property type="protein sequence ID" value="MBA8925557.1"/>
    <property type="molecule type" value="Genomic_DNA"/>
</dbReference>
<dbReference type="Gene3D" id="3.20.20.30">
    <property type="entry name" value="Luciferase-like domain"/>
    <property type="match status" value="1"/>
</dbReference>
<dbReference type="PANTHER" id="PTHR30011">
    <property type="entry name" value="ALKANESULFONATE MONOOXYGENASE-RELATED"/>
    <property type="match status" value="1"/>
</dbReference>
<dbReference type="SUPFAM" id="SSF51679">
    <property type="entry name" value="Bacterial luciferase-like"/>
    <property type="match status" value="1"/>
</dbReference>
<accession>A0ABR6BFB4</accession>
<dbReference type="PANTHER" id="PTHR30011:SF32">
    <property type="entry name" value="CONSERVED PROTEIN"/>
    <property type="match status" value="1"/>
</dbReference>